<feature type="region of interest" description="Disordered" evidence="1">
    <location>
        <begin position="98"/>
        <end position="124"/>
    </location>
</feature>
<dbReference type="Proteomes" id="UP000836841">
    <property type="component" value="Unassembled WGS sequence"/>
</dbReference>
<dbReference type="EMBL" id="CAJVSB020000866">
    <property type="protein sequence ID" value="CAH2075686.1"/>
    <property type="molecule type" value="Genomic_DNA"/>
</dbReference>
<feature type="compositionally biased region" description="Basic residues" evidence="1">
    <location>
        <begin position="113"/>
        <end position="124"/>
    </location>
</feature>
<name>A0AAU9T214_THLAR</name>
<accession>A0AAU9T214</accession>
<proteinExistence type="predicted"/>
<gene>
    <name evidence="2" type="ORF">TAV2_LOCUS22382</name>
</gene>
<evidence type="ECO:0000256" key="1">
    <source>
        <dbReference type="SAM" id="MobiDB-lite"/>
    </source>
</evidence>
<organism evidence="2 3">
    <name type="scientific">Thlaspi arvense</name>
    <name type="common">Field penny-cress</name>
    <dbReference type="NCBI Taxonomy" id="13288"/>
    <lineage>
        <taxon>Eukaryota</taxon>
        <taxon>Viridiplantae</taxon>
        <taxon>Streptophyta</taxon>
        <taxon>Embryophyta</taxon>
        <taxon>Tracheophyta</taxon>
        <taxon>Spermatophyta</taxon>
        <taxon>Magnoliopsida</taxon>
        <taxon>eudicotyledons</taxon>
        <taxon>Gunneridae</taxon>
        <taxon>Pentapetalae</taxon>
        <taxon>rosids</taxon>
        <taxon>malvids</taxon>
        <taxon>Brassicales</taxon>
        <taxon>Brassicaceae</taxon>
        <taxon>Thlaspideae</taxon>
        <taxon>Thlaspi</taxon>
    </lineage>
</organism>
<dbReference type="AlphaFoldDB" id="A0AAU9T214"/>
<sequence length="124" mass="14357">RHYEVVYLIHEDHAKEVESVNLKVQGQGRNRGMPSASGVPHTACWYGYEDYDEYEVEDVYEDEAGEEVWDDQYEGDMIGNGIDMEDAMDVENYVDEYRESRNSNKPSNVGKTGRMKLRPKKVGR</sequence>
<feature type="non-terminal residue" evidence="2">
    <location>
        <position position="1"/>
    </location>
</feature>
<comment type="caution">
    <text evidence="2">The sequence shown here is derived from an EMBL/GenBank/DDBJ whole genome shotgun (WGS) entry which is preliminary data.</text>
</comment>
<evidence type="ECO:0000313" key="2">
    <source>
        <dbReference type="EMBL" id="CAH2075686.1"/>
    </source>
</evidence>
<evidence type="ECO:0000313" key="3">
    <source>
        <dbReference type="Proteomes" id="UP000836841"/>
    </source>
</evidence>
<protein>
    <submittedName>
        <fullName evidence="2">Uncharacterized protein</fullName>
    </submittedName>
</protein>
<keyword evidence="3" id="KW-1185">Reference proteome</keyword>
<reference evidence="2 3" key="1">
    <citation type="submission" date="2022-03" db="EMBL/GenBank/DDBJ databases">
        <authorList>
            <person name="Nunn A."/>
            <person name="Chopra R."/>
            <person name="Nunn A."/>
            <person name="Contreras Garrido A."/>
        </authorList>
    </citation>
    <scope>NUCLEOTIDE SEQUENCE [LARGE SCALE GENOMIC DNA]</scope>
</reference>